<name>A0A1B7MPP6_9AGAM</name>
<accession>A0A1B7MPP6</accession>
<reference evidence="2 3" key="1">
    <citation type="submission" date="2016-06" db="EMBL/GenBank/DDBJ databases">
        <title>Comparative genomics of the ectomycorrhizal sister species Rhizopogon vinicolor and Rhizopogon vesiculosus (Basidiomycota: Boletales) reveals a divergence of the mating type B locus.</title>
        <authorList>
            <consortium name="DOE Joint Genome Institute"/>
            <person name="Mujic A.B."/>
            <person name="Kuo A."/>
            <person name="Tritt A."/>
            <person name="Lipzen A."/>
            <person name="Chen C."/>
            <person name="Johnson J."/>
            <person name="Sharma A."/>
            <person name="Barry K."/>
            <person name="Grigoriev I.V."/>
            <person name="Spatafora J.W."/>
        </authorList>
    </citation>
    <scope>NUCLEOTIDE SEQUENCE [LARGE SCALE GENOMIC DNA]</scope>
    <source>
        <strain evidence="2 3">AM-OR11-026</strain>
    </source>
</reference>
<feature type="region of interest" description="Disordered" evidence="1">
    <location>
        <begin position="17"/>
        <end position="48"/>
    </location>
</feature>
<dbReference type="EMBL" id="KV448593">
    <property type="protein sequence ID" value="OAX34584.1"/>
    <property type="molecule type" value="Genomic_DNA"/>
</dbReference>
<dbReference type="InParanoid" id="A0A1B7MPP6"/>
<gene>
    <name evidence="2" type="ORF">K503DRAFT_774403</name>
</gene>
<dbReference type="AlphaFoldDB" id="A0A1B7MPP6"/>
<evidence type="ECO:0000256" key="1">
    <source>
        <dbReference type="SAM" id="MobiDB-lite"/>
    </source>
</evidence>
<evidence type="ECO:0000313" key="3">
    <source>
        <dbReference type="Proteomes" id="UP000092154"/>
    </source>
</evidence>
<protein>
    <submittedName>
        <fullName evidence="2">Uncharacterized protein</fullName>
    </submittedName>
</protein>
<keyword evidence="3" id="KW-1185">Reference proteome</keyword>
<evidence type="ECO:0000313" key="2">
    <source>
        <dbReference type="EMBL" id="OAX34584.1"/>
    </source>
</evidence>
<dbReference type="Proteomes" id="UP000092154">
    <property type="component" value="Unassembled WGS sequence"/>
</dbReference>
<organism evidence="2 3">
    <name type="scientific">Rhizopogon vinicolor AM-OR11-026</name>
    <dbReference type="NCBI Taxonomy" id="1314800"/>
    <lineage>
        <taxon>Eukaryota</taxon>
        <taxon>Fungi</taxon>
        <taxon>Dikarya</taxon>
        <taxon>Basidiomycota</taxon>
        <taxon>Agaricomycotina</taxon>
        <taxon>Agaricomycetes</taxon>
        <taxon>Agaricomycetidae</taxon>
        <taxon>Boletales</taxon>
        <taxon>Suillineae</taxon>
        <taxon>Rhizopogonaceae</taxon>
        <taxon>Rhizopogon</taxon>
    </lineage>
</organism>
<proteinExistence type="predicted"/>
<sequence length="70" mass="7854">MPTPIFMPLTRMVFPAMPLPPSTPSRRVRRQPSRSSTPSLALSQCDSCKSGNSSSWLRRKLIPVEMLLRA</sequence>